<evidence type="ECO:0000256" key="6">
    <source>
        <dbReference type="ARBA" id="ARBA00023136"/>
    </source>
</evidence>
<evidence type="ECO:0000256" key="5">
    <source>
        <dbReference type="ARBA" id="ARBA00022989"/>
    </source>
</evidence>
<keyword evidence="3" id="KW-0812">Transmembrane</keyword>
<gene>
    <name evidence="9" type="ORF">WJX84_001952</name>
</gene>
<dbReference type="InterPro" id="IPR046956">
    <property type="entry name" value="RLP23-like"/>
</dbReference>
<feature type="region of interest" description="Disordered" evidence="8">
    <location>
        <begin position="1"/>
        <end position="23"/>
    </location>
</feature>
<evidence type="ECO:0000256" key="8">
    <source>
        <dbReference type="SAM" id="MobiDB-lite"/>
    </source>
</evidence>
<dbReference type="GO" id="GO:0005930">
    <property type="term" value="C:axoneme"/>
    <property type="evidence" value="ECO:0007669"/>
    <property type="project" value="UniProtKB-SubCell"/>
</dbReference>
<dbReference type="EMBL" id="JALJOV010001877">
    <property type="protein sequence ID" value="KAK9839332.1"/>
    <property type="molecule type" value="Genomic_DNA"/>
</dbReference>
<feature type="compositionally biased region" description="Polar residues" evidence="8">
    <location>
        <begin position="1"/>
        <end position="13"/>
    </location>
</feature>
<evidence type="ECO:0000313" key="9">
    <source>
        <dbReference type="EMBL" id="KAK9839332.1"/>
    </source>
</evidence>
<evidence type="ECO:0000256" key="4">
    <source>
        <dbReference type="ARBA" id="ARBA00022729"/>
    </source>
</evidence>
<dbReference type="Gene3D" id="3.80.10.10">
    <property type="entry name" value="Ribonuclease Inhibitor"/>
    <property type="match status" value="3"/>
</dbReference>
<keyword evidence="4" id="KW-0732">Signal</keyword>
<dbReference type="AlphaFoldDB" id="A0AAW1S0I0"/>
<dbReference type="SUPFAM" id="SSF52047">
    <property type="entry name" value="RNI-like"/>
    <property type="match status" value="1"/>
</dbReference>
<sequence>MVTTAGHESSCSQAGHDPAEPHTARAWRQGQLVMGGQDGWGIFQNLRQVGKLRELTLPECCSSEAALAMSQGICGLSCLQSLCNVPQTMACIVKLEYPSSLTRLELEISAEAAQQGLEVVCRACSLLQHLGYACSQPGDPDYGTPRLRLGGVAALSGLQQLQLPRWQVDALDLRCLSGLTLLTQLELSECSLKTMEYEAIACMSSLQFLSLTWLDQLWLEGILELTRLGRLSQLDLRHSDSSDRRGSLAAAATRSLAGMVQLESLCLRGTEVITPHAYLLTSLTRLTLLDLSECCQSQGSCVGQLTCLQRLEHLNLRWIRNLEFDFQWFRQWSDLRTLQLDFIEGVCNSAAVINQTGLRLESLSIRSCKSVNDEFLEHLACVTSLQYLDISHNDGASVAGLGHISRLPDLKVLRMQKCDNIVCQLAASGQEKELRPALSVAAKHLQGMTTLESLDLASLEGLTPQFFQVALEGLHKLESIILGATQPCCLASLLRHLPVLPRLTHMAVLHGNGDYLGVVMPIVHMQAHLPSLAHLVVPARLSAQTDGFAYDVSRAGRLLGFVPRFQTVETMGMDANFHQQGGTDPLHHIGFGAATGWFQV</sequence>
<keyword evidence="5" id="KW-1133">Transmembrane helix</keyword>
<dbReference type="GO" id="GO:0016020">
    <property type="term" value="C:membrane"/>
    <property type="evidence" value="ECO:0007669"/>
    <property type="project" value="UniProtKB-SubCell"/>
</dbReference>
<keyword evidence="7" id="KW-0325">Glycoprotein</keyword>
<evidence type="ECO:0000256" key="2">
    <source>
        <dbReference type="ARBA" id="ARBA00004479"/>
    </source>
</evidence>
<dbReference type="PANTHER" id="PTHR48063">
    <property type="entry name" value="LRR RECEPTOR-LIKE KINASE"/>
    <property type="match status" value="1"/>
</dbReference>
<keyword evidence="10" id="KW-1185">Reference proteome</keyword>
<reference evidence="9 10" key="1">
    <citation type="journal article" date="2024" name="Nat. Commun.">
        <title>Phylogenomics reveals the evolutionary origins of lichenization in chlorophyte algae.</title>
        <authorList>
            <person name="Puginier C."/>
            <person name="Libourel C."/>
            <person name="Otte J."/>
            <person name="Skaloud P."/>
            <person name="Haon M."/>
            <person name="Grisel S."/>
            <person name="Petersen M."/>
            <person name="Berrin J.G."/>
            <person name="Delaux P.M."/>
            <person name="Dal Grande F."/>
            <person name="Keller J."/>
        </authorList>
    </citation>
    <scope>NUCLEOTIDE SEQUENCE [LARGE SCALE GENOMIC DNA]</scope>
    <source>
        <strain evidence="9 10">SAG 2523</strain>
    </source>
</reference>
<proteinExistence type="predicted"/>
<organism evidence="9 10">
    <name type="scientific">Apatococcus fuscideae</name>
    <dbReference type="NCBI Taxonomy" id="2026836"/>
    <lineage>
        <taxon>Eukaryota</taxon>
        <taxon>Viridiplantae</taxon>
        <taxon>Chlorophyta</taxon>
        <taxon>core chlorophytes</taxon>
        <taxon>Trebouxiophyceae</taxon>
        <taxon>Chlorellales</taxon>
        <taxon>Chlorellaceae</taxon>
        <taxon>Apatococcus</taxon>
    </lineage>
</organism>
<comment type="subcellular location">
    <subcellularLocation>
        <location evidence="1">Cytoplasm</location>
        <location evidence="1">Cytoskeleton</location>
        <location evidence="1">Cilium axoneme</location>
    </subcellularLocation>
    <subcellularLocation>
        <location evidence="2">Membrane</location>
        <topology evidence="2">Single-pass type I membrane protein</topology>
    </subcellularLocation>
</comment>
<evidence type="ECO:0000313" key="10">
    <source>
        <dbReference type="Proteomes" id="UP001485043"/>
    </source>
</evidence>
<accession>A0AAW1S0I0</accession>
<comment type="caution">
    <text evidence="9">The sequence shown here is derived from an EMBL/GenBank/DDBJ whole genome shotgun (WGS) entry which is preliminary data.</text>
</comment>
<name>A0AAW1S0I0_9CHLO</name>
<dbReference type="Proteomes" id="UP001485043">
    <property type="component" value="Unassembled WGS sequence"/>
</dbReference>
<dbReference type="SUPFAM" id="SSF52058">
    <property type="entry name" value="L domain-like"/>
    <property type="match status" value="1"/>
</dbReference>
<evidence type="ECO:0000256" key="3">
    <source>
        <dbReference type="ARBA" id="ARBA00022692"/>
    </source>
</evidence>
<protein>
    <submittedName>
        <fullName evidence="9">Uncharacterized protein</fullName>
    </submittedName>
</protein>
<keyword evidence="6" id="KW-0472">Membrane</keyword>
<dbReference type="InterPro" id="IPR032675">
    <property type="entry name" value="LRR_dom_sf"/>
</dbReference>
<evidence type="ECO:0000256" key="1">
    <source>
        <dbReference type="ARBA" id="ARBA00004430"/>
    </source>
</evidence>
<evidence type="ECO:0000256" key="7">
    <source>
        <dbReference type="ARBA" id="ARBA00023180"/>
    </source>
</evidence>